<evidence type="ECO:0000313" key="2">
    <source>
        <dbReference type="Proteomes" id="UP001159405"/>
    </source>
</evidence>
<organism evidence="1 2">
    <name type="scientific">Porites lobata</name>
    <dbReference type="NCBI Taxonomy" id="104759"/>
    <lineage>
        <taxon>Eukaryota</taxon>
        <taxon>Metazoa</taxon>
        <taxon>Cnidaria</taxon>
        <taxon>Anthozoa</taxon>
        <taxon>Hexacorallia</taxon>
        <taxon>Scleractinia</taxon>
        <taxon>Fungiina</taxon>
        <taxon>Poritidae</taxon>
        <taxon>Porites</taxon>
    </lineage>
</organism>
<accession>A0ABN8NN78</accession>
<gene>
    <name evidence="1" type="ORF">PLOB_00020427</name>
</gene>
<dbReference type="EMBL" id="CALNXK010000024">
    <property type="protein sequence ID" value="CAH3112117.1"/>
    <property type="molecule type" value="Genomic_DNA"/>
</dbReference>
<name>A0ABN8NN78_9CNID</name>
<comment type="caution">
    <text evidence="1">The sequence shown here is derived from an EMBL/GenBank/DDBJ whole genome shotgun (WGS) entry which is preliminary data.</text>
</comment>
<protein>
    <submittedName>
        <fullName evidence="1">Uncharacterized protein</fullName>
    </submittedName>
</protein>
<proteinExistence type="predicted"/>
<keyword evidence="2" id="KW-1185">Reference proteome</keyword>
<sequence>MKMLPQTAPEVQQAFESGDFVTKETASTFNQIPDDQALGHVNKSGQLVKLSEDTKEMFNVLERECTSAKDLRKARMRQDAEDVAKLEAHKTIAMKADKYLSTRVIVALESGRDVDVNTLLQSELAPVPKSLATLDGSLREAGKSDLGTIL</sequence>
<evidence type="ECO:0000313" key="1">
    <source>
        <dbReference type="EMBL" id="CAH3112117.1"/>
    </source>
</evidence>
<reference evidence="1 2" key="1">
    <citation type="submission" date="2022-05" db="EMBL/GenBank/DDBJ databases">
        <authorList>
            <consortium name="Genoscope - CEA"/>
            <person name="William W."/>
        </authorList>
    </citation>
    <scope>NUCLEOTIDE SEQUENCE [LARGE SCALE GENOMIC DNA]</scope>
</reference>
<dbReference type="Proteomes" id="UP001159405">
    <property type="component" value="Unassembled WGS sequence"/>
</dbReference>